<organism evidence="2 3">
    <name type="scientific">Marinobacter adhaerens</name>
    <dbReference type="NCBI Taxonomy" id="1033846"/>
    <lineage>
        <taxon>Bacteria</taxon>
        <taxon>Pseudomonadati</taxon>
        <taxon>Pseudomonadota</taxon>
        <taxon>Gammaproteobacteria</taxon>
        <taxon>Pseudomonadales</taxon>
        <taxon>Marinobacteraceae</taxon>
        <taxon>Marinobacter</taxon>
    </lineage>
</organism>
<proteinExistence type="predicted"/>
<sequence>YLADVEGNYTNGLWLTLVVMALGVLMLHLARRAQQRQGEAATAG</sequence>
<dbReference type="Proteomes" id="UP000263489">
    <property type="component" value="Unassembled WGS sequence"/>
</dbReference>
<dbReference type="AlphaFoldDB" id="A0A352IX17"/>
<keyword evidence="1" id="KW-0472">Membrane</keyword>
<keyword evidence="1" id="KW-1133">Transmembrane helix</keyword>
<dbReference type="EMBL" id="DNNA01000272">
    <property type="protein sequence ID" value="HBC36000.1"/>
    <property type="molecule type" value="Genomic_DNA"/>
</dbReference>
<name>A0A352IX17_9GAMM</name>
<comment type="caution">
    <text evidence="2">The sequence shown here is derived from an EMBL/GenBank/DDBJ whole genome shotgun (WGS) entry which is preliminary data.</text>
</comment>
<accession>A0A352IX17</accession>
<feature type="transmembrane region" description="Helical" evidence="1">
    <location>
        <begin position="12"/>
        <end position="30"/>
    </location>
</feature>
<protein>
    <submittedName>
        <fullName evidence="2">MFS transporter</fullName>
    </submittedName>
</protein>
<keyword evidence="1" id="KW-0812">Transmembrane</keyword>
<gene>
    <name evidence="2" type="ORF">DC045_17190</name>
</gene>
<evidence type="ECO:0000256" key="1">
    <source>
        <dbReference type="SAM" id="Phobius"/>
    </source>
</evidence>
<reference evidence="2 3" key="1">
    <citation type="journal article" date="2018" name="Nat. Biotechnol.">
        <title>A standardized bacterial taxonomy based on genome phylogeny substantially revises the tree of life.</title>
        <authorList>
            <person name="Parks D.H."/>
            <person name="Chuvochina M."/>
            <person name="Waite D.W."/>
            <person name="Rinke C."/>
            <person name="Skarshewski A."/>
            <person name="Chaumeil P.A."/>
            <person name="Hugenholtz P."/>
        </authorList>
    </citation>
    <scope>NUCLEOTIDE SEQUENCE [LARGE SCALE GENOMIC DNA]</scope>
    <source>
        <strain evidence="2">UBA9380</strain>
    </source>
</reference>
<evidence type="ECO:0000313" key="3">
    <source>
        <dbReference type="Proteomes" id="UP000263489"/>
    </source>
</evidence>
<feature type="non-terminal residue" evidence="2">
    <location>
        <position position="1"/>
    </location>
</feature>
<evidence type="ECO:0000313" key="2">
    <source>
        <dbReference type="EMBL" id="HBC36000.1"/>
    </source>
</evidence>